<dbReference type="Pfam" id="PF13476">
    <property type="entry name" value="AAA_23"/>
    <property type="match status" value="1"/>
</dbReference>
<evidence type="ECO:0000256" key="2">
    <source>
        <dbReference type="ARBA" id="ARBA00004123"/>
    </source>
</evidence>
<evidence type="ECO:0000256" key="19">
    <source>
        <dbReference type="SAM" id="Coils"/>
    </source>
</evidence>
<feature type="coiled-coil region" evidence="19">
    <location>
        <begin position="139"/>
        <end position="183"/>
    </location>
</feature>
<keyword evidence="11" id="KW-0067">ATP-binding</keyword>
<evidence type="ECO:0000256" key="18">
    <source>
        <dbReference type="PROSITE-ProRule" id="PRU00471"/>
    </source>
</evidence>
<evidence type="ECO:0000256" key="5">
    <source>
        <dbReference type="ARBA" id="ARBA00022454"/>
    </source>
</evidence>
<keyword evidence="9" id="KW-0378">Hydrolase</keyword>
<keyword evidence="15" id="KW-0539">Nucleus</keyword>
<keyword evidence="7" id="KW-0547">Nucleotide-binding</keyword>
<dbReference type="GO" id="GO:0005524">
    <property type="term" value="F:ATP binding"/>
    <property type="evidence" value="ECO:0007669"/>
    <property type="project" value="UniProtKB-KW"/>
</dbReference>
<keyword evidence="16" id="KW-0469">Meiosis</keyword>
<sequence length="1265" mass="146701">MPPGSKGAGAAFVHDPKLAKEKEIKGQIKLMICDVKSTKCIVERSMTARVKDAKGKKVEMKTLDGVLTRVNAEGEKHSITSRCADLNREMIGALGVSKPVLENVIFCHQEDSCWPLSEAKVLKDKFDAIFASTRYTKVLEELKKLKQSQDAEIREGKKELDYLKQHKQKAEQFQADLEGHKADLETSLDKVNKINQQLVPIQQQLQVIDTRYNEFYKLQTKKNTFLSDKEHIEKSIQDLTEKIKEDFHGTTIQLKQTLREFSSKVEEKKDELIKFEDQQGGLSAELDKLTKEENALLLDVGKLQNEAEIHQGNIVKRDKLIMEFAELYEFEGFDRNLTIDDDLYQTFFQKMKGKLESMMEAAKRRKAEFEDTQKQIQVKIDGLKENKTRHEQSERLKTETMTKNNEEIKELTHKLNGMMTSADKLNGLTAQLRRAEDELNKAEISLNVDEVKQETTALDRQRKLLEADISDLDEYMNRLHKQSKLQTELDMLIDSQKDKEDSIARLRAEHEESITSLFGHFPAESLRESISVYISNQAESVRKYTAELTEMRSQLSAKQAERNSINVQIQQKEDEARKLADKISVACESQDIEEEISEVQRSLTQAQEEKGSLLGADHLIKKHIKNLEKNNPACPLCQRGFQQAQEVRELILKLQEQLRKVPTNMRKADEDVEKYQKKYDEFMQLRPVKENLNTLRDKDVPSLKIKHKKLEDDIKKIKEDVQNKEIDASMEESNLQTAKNVQPDVVDMDRRRAEVRELDRKIETLRAQLSGGGGGQSMETVIEDKEKKQLELGNISRSLDHLREKLTNHQDRILKLRTKVHDLQKGKLEIERELQDKIKLEERKTELTISNKNLQRDIDEARVQIKPLENQIQKLVEEKYQVTQEMDRILESARNDVEIVKNNGNGVRNVNLLIKKYQQSQKSDLLKENHQRQSELKIHRERKEEEQEEVAVTVKRLTNEISNQQIRERELQDTLKLRNQREEVKNLELKIEELEEQLGGLNVNNLDKERQTLVQKENNLTEEFHKTKGRQQGFRDLIKARQGDLDSDIYRNAHVLYTSKIIQNKTTEIVNKDLERYYGAMDKAIMMYHKSKMEEINIIMRELWKNTYTGNDIEAIEIQSEADDESTTVATIKNRRNYNYRVVMVKNGIPVDMRGRCSAGQKVLASLIIRLALAETFCVNCGVLALDEPTTNLDRKNIESLAFALIQIIKERSSQRHFQLVVITHDEDFVELLGRSEFVDEYIQVSKNADGVSRLSIKKVEELHI</sequence>
<dbReference type="InterPro" id="IPR038729">
    <property type="entry name" value="Rad50/SbcC_AAA"/>
</dbReference>
<dbReference type="Gene3D" id="3.40.50.300">
    <property type="entry name" value="P-loop containing nucleotide triphosphate hydrolases"/>
    <property type="match status" value="2"/>
</dbReference>
<keyword evidence="6 18" id="KW-0479">Metal-binding</keyword>
<evidence type="ECO:0000256" key="17">
    <source>
        <dbReference type="ARBA" id="ARBA00049360"/>
    </source>
</evidence>
<organism evidence="21">
    <name type="scientific">Arion vulgaris</name>
    <dbReference type="NCBI Taxonomy" id="1028688"/>
    <lineage>
        <taxon>Eukaryota</taxon>
        <taxon>Metazoa</taxon>
        <taxon>Spiralia</taxon>
        <taxon>Lophotrochozoa</taxon>
        <taxon>Mollusca</taxon>
        <taxon>Gastropoda</taxon>
        <taxon>Heterobranchia</taxon>
        <taxon>Euthyneura</taxon>
        <taxon>Panpulmonata</taxon>
        <taxon>Eupulmonata</taxon>
        <taxon>Stylommatophora</taxon>
        <taxon>Helicina</taxon>
        <taxon>Arionoidea</taxon>
        <taxon>Arionidae</taxon>
        <taxon>Arion</taxon>
    </lineage>
</organism>
<keyword evidence="12" id="KW-0460">Magnesium</keyword>
<keyword evidence="14" id="KW-0234">DNA repair</keyword>
<feature type="coiled-coil region" evidence="19">
    <location>
        <begin position="418"/>
        <end position="468"/>
    </location>
</feature>
<feature type="coiled-coil region" evidence="19">
    <location>
        <begin position="665"/>
        <end position="878"/>
    </location>
</feature>
<comment type="catalytic activity">
    <reaction evidence="17">
        <text>ATP + H2O = ADP + phosphate + H(+)</text>
        <dbReference type="Rhea" id="RHEA:13065"/>
        <dbReference type="ChEBI" id="CHEBI:15377"/>
        <dbReference type="ChEBI" id="CHEBI:15378"/>
        <dbReference type="ChEBI" id="CHEBI:30616"/>
        <dbReference type="ChEBI" id="CHEBI:43474"/>
        <dbReference type="ChEBI" id="CHEBI:456216"/>
    </reaction>
</comment>
<evidence type="ECO:0000256" key="14">
    <source>
        <dbReference type="ARBA" id="ARBA00023204"/>
    </source>
</evidence>
<evidence type="ECO:0000256" key="3">
    <source>
        <dbReference type="ARBA" id="ARBA00004286"/>
    </source>
</evidence>
<keyword evidence="8" id="KW-0227">DNA damage</keyword>
<dbReference type="Pfam" id="PF04423">
    <property type="entry name" value="Rad50_zn_hook"/>
    <property type="match status" value="1"/>
</dbReference>
<dbReference type="GO" id="GO:0006302">
    <property type="term" value="P:double-strand break repair"/>
    <property type="evidence" value="ECO:0007669"/>
    <property type="project" value="InterPro"/>
</dbReference>
<dbReference type="EMBL" id="HACG01032782">
    <property type="protein sequence ID" value="CEK79647.1"/>
    <property type="molecule type" value="Transcribed_RNA"/>
</dbReference>
<dbReference type="InterPro" id="IPR013134">
    <property type="entry name" value="Zn_hook_RAD50"/>
</dbReference>
<dbReference type="PANTHER" id="PTHR18867">
    <property type="entry name" value="RAD50"/>
    <property type="match status" value="1"/>
</dbReference>
<reference evidence="21" key="1">
    <citation type="submission" date="2014-12" db="EMBL/GenBank/DDBJ databases">
        <title>Insight into the proteome of Arion vulgaris.</title>
        <authorList>
            <person name="Aradska J."/>
            <person name="Bulat T."/>
            <person name="Smidak R."/>
            <person name="Sarate P."/>
            <person name="Gangsoo J."/>
            <person name="Sialana F."/>
            <person name="Bilban M."/>
            <person name="Lubec G."/>
        </authorList>
    </citation>
    <scope>NUCLEOTIDE SEQUENCE</scope>
    <source>
        <tissue evidence="21">Skin</tissue>
    </source>
</reference>
<evidence type="ECO:0000256" key="1">
    <source>
        <dbReference type="ARBA" id="ARBA00001947"/>
    </source>
</evidence>
<feature type="coiled-coil region" evidence="19">
    <location>
        <begin position="929"/>
        <end position="1023"/>
    </location>
</feature>
<evidence type="ECO:0000256" key="6">
    <source>
        <dbReference type="ARBA" id="ARBA00022723"/>
    </source>
</evidence>
<feature type="binding site" evidence="18">
    <location>
        <position position="634"/>
    </location>
    <ligand>
        <name>Zn(2+)</name>
        <dbReference type="ChEBI" id="CHEBI:29105"/>
    </ligand>
</feature>
<evidence type="ECO:0000256" key="13">
    <source>
        <dbReference type="ARBA" id="ARBA00023054"/>
    </source>
</evidence>
<dbReference type="AlphaFoldDB" id="A0A0B7AG76"/>
<dbReference type="PROSITE" id="PS51131">
    <property type="entry name" value="ZN_HOOK"/>
    <property type="match status" value="1"/>
</dbReference>
<dbReference type="FunFam" id="3.40.50.300:FF:000947">
    <property type="entry name" value="DNA repair protein RAD50"/>
    <property type="match status" value="1"/>
</dbReference>
<accession>A0A0B7AG76</accession>
<dbReference type="GO" id="GO:0051880">
    <property type="term" value="F:G-quadruplex DNA binding"/>
    <property type="evidence" value="ECO:0007669"/>
    <property type="project" value="TreeGrafter"/>
</dbReference>
<dbReference type="GO" id="GO:0000794">
    <property type="term" value="C:condensed nuclear chromosome"/>
    <property type="evidence" value="ECO:0007669"/>
    <property type="project" value="TreeGrafter"/>
</dbReference>
<dbReference type="GO" id="GO:0016887">
    <property type="term" value="F:ATP hydrolysis activity"/>
    <property type="evidence" value="ECO:0007669"/>
    <property type="project" value="InterPro"/>
</dbReference>
<evidence type="ECO:0000259" key="20">
    <source>
        <dbReference type="PROSITE" id="PS51131"/>
    </source>
</evidence>
<feature type="coiled-coil region" evidence="19">
    <location>
        <begin position="541"/>
        <end position="609"/>
    </location>
</feature>
<evidence type="ECO:0000256" key="11">
    <source>
        <dbReference type="ARBA" id="ARBA00022840"/>
    </source>
</evidence>
<dbReference type="GO" id="GO:0030870">
    <property type="term" value="C:Mre11 complex"/>
    <property type="evidence" value="ECO:0007669"/>
    <property type="project" value="InterPro"/>
</dbReference>
<dbReference type="NCBIfam" id="TIGR00606">
    <property type="entry name" value="rad50"/>
    <property type="match status" value="1"/>
</dbReference>
<keyword evidence="13 19" id="KW-0175">Coiled coil</keyword>
<dbReference type="GO" id="GO:0007004">
    <property type="term" value="P:telomere maintenance via telomerase"/>
    <property type="evidence" value="ECO:0007669"/>
    <property type="project" value="TreeGrafter"/>
</dbReference>
<evidence type="ECO:0000256" key="9">
    <source>
        <dbReference type="ARBA" id="ARBA00022801"/>
    </source>
</evidence>
<evidence type="ECO:0000256" key="10">
    <source>
        <dbReference type="ARBA" id="ARBA00022833"/>
    </source>
</evidence>
<comment type="similarity">
    <text evidence="4">Belongs to the SMC family. RAD50 subfamily.</text>
</comment>
<evidence type="ECO:0000256" key="8">
    <source>
        <dbReference type="ARBA" id="ARBA00022763"/>
    </source>
</evidence>
<evidence type="ECO:0000256" key="15">
    <source>
        <dbReference type="ARBA" id="ARBA00023242"/>
    </source>
</evidence>
<keyword evidence="5" id="KW-0158">Chromosome</keyword>
<protein>
    <recommendedName>
        <fullName evidence="20">Zinc-hook domain-containing protein</fullName>
    </recommendedName>
</protein>
<dbReference type="PANTHER" id="PTHR18867:SF12">
    <property type="entry name" value="DNA REPAIR PROTEIN RAD50"/>
    <property type="match status" value="1"/>
</dbReference>
<evidence type="ECO:0000256" key="12">
    <source>
        <dbReference type="ARBA" id="ARBA00022842"/>
    </source>
</evidence>
<comment type="subcellular location">
    <subcellularLocation>
        <location evidence="3">Chromosome</location>
    </subcellularLocation>
    <subcellularLocation>
        <location evidence="2">Nucleus</location>
    </subcellularLocation>
</comment>
<keyword evidence="10 18" id="KW-0862">Zinc</keyword>
<dbReference type="InterPro" id="IPR027417">
    <property type="entry name" value="P-loop_NTPase"/>
</dbReference>
<dbReference type="GO" id="GO:0043047">
    <property type="term" value="F:single-stranded telomeric DNA binding"/>
    <property type="evidence" value="ECO:0007669"/>
    <property type="project" value="TreeGrafter"/>
</dbReference>
<dbReference type="GO" id="GO:0003691">
    <property type="term" value="F:double-stranded telomeric DNA binding"/>
    <property type="evidence" value="ECO:0007669"/>
    <property type="project" value="TreeGrafter"/>
</dbReference>
<feature type="binding site" evidence="18">
    <location>
        <position position="637"/>
    </location>
    <ligand>
        <name>Zn(2+)</name>
        <dbReference type="ChEBI" id="CHEBI:29105"/>
    </ligand>
</feature>
<feature type="coiled-coil region" evidence="19">
    <location>
        <begin position="258"/>
        <end position="306"/>
    </location>
</feature>
<dbReference type="SUPFAM" id="SSF52540">
    <property type="entry name" value="P-loop containing nucleoside triphosphate hydrolases"/>
    <property type="match status" value="1"/>
</dbReference>
<dbReference type="GO" id="GO:0046872">
    <property type="term" value="F:metal ion binding"/>
    <property type="evidence" value="ECO:0007669"/>
    <property type="project" value="UniProtKB-UniRule"/>
</dbReference>
<dbReference type="GO" id="GO:0000722">
    <property type="term" value="P:telomere maintenance via recombination"/>
    <property type="evidence" value="ECO:0007669"/>
    <property type="project" value="TreeGrafter"/>
</dbReference>
<feature type="coiled-coil region" evidence="19">
    <location>
        <begin position="352"/>
        <end position="386"/>
    </location>
</feature>
<dbReference type="InterPro" id="IPR004584">
    <property type="entry name" value="Rad50_eukaryotes"/>
</dbReference>
<feature type="domain" description="Zinc-hook" evidence="20">
    <location>
        <begin position="589"/>
        <end position="687"/>
    </location>
</feature>
<evidence type="ECO:0000256" key="4">
    <source>
        <dbReference type="ARBA" id="ARBA00009439"/>
    </source>
</evidence>
<evidence type="ECO:0000256" key="16">
    <source>
        <dbReference type="ARBA" id="ARBA00023254"/>
    </source>
</evidence>
<dbReference type="GO" id="GO:0070192">
    <property type="term" value="P:chromosome organization involved in meiotic cell cycle"/>
    <property type="evidence" value="ECO:0007669"/>
    <property type="project" value="TreeGrafter"/>
</dbReference>
<gene>
    <name evidence="21" type="primary">ORF116675</name>
</gene>
<name>A0A0B7AG76_9EUPU</name>
<comment type="cofactor">
    <cofactor evidence="1">
        <name>Zn(2+)</name>
        <dbReference type="ChEBI" id="CHEBI:29105"/>
    </cofactor>
</comment>
<evidence type="ECO:0000256" key="7">
    <source>
        <dbReference type="ARBA" id="ARBA00022741"/>
    </source>
</evidence>
<dbReference type="Gene3D" id="1.10.287.510">
    <property type="entry name" value="Helix hairpin bin"/>
    <property type="match status" value="1"/>
</dbReference>
<proteinExistence type="inferred from homology"/>
<evidence type="ECO:0000313" key="21">
    <source>
        <dbReference type="EMBL" id="CEK79647.1"/>
    </source>
</evidence>
<dbReference type="SUPFAM" id="SSF75712">
    <property type="entry name" value="Rad50 coiled-coil Zn hook"/>
    <property type="match status" value="1"/>
</dbReference>